<proteinExistence type="inferred from homology"/>
<dbReference type="KEGG" id="ndi:NDAI_0C03040"/>
<name>G0W853_NAUDC</name>
<protein>
    <recommendedName>
        <fullName evidence="3">DNA-directed RNA polymerase III subunit RPC9</fullName>
    </recommendedName>
</protein>
<dbReference type="GO" id="GO:0006386">
    <property type="term" value="P:termination of RNA polymerase III transcription"/>
    <property type="evidence" value="ECO:0007669"/>
    <property type="project" value="EnsemblFungi"/>
</dbReference>
<dbReference type="STRING" id="1071378.G0W853"/>
<evidence type="ECO:0000256" key="4">
    <source>
        <dbReference type="ARBA" id="ARBA00022478"/>
    </source>
</evidence>
<organism evidence="7 8">
    <name type="scientific">Naumovozyma dairenensis (strain ATCC 10597 / BCRC 20456 / CBS 421 / NBRC 0211 / NRRL Y-12639)</name>
    <name type="common">Saccharomyces dairenensis</name>
    <dbReference type="NCBI Taxonomy" id="1071378"/>
    <lineage>
        <taxon>Eukaryota</taxon>
        <taxon>Fungi</taxon>
        <taxon>Dikarya</taxon>
        <taxon>Ascomycota</taxon>
        <taxon>Saccharomycotina</taxon>
        <taxon>Saccharomycetes</taxon>
        <taxon>Saccharomycetales</taxon>
        <taxon>Saccharomycetaceae</taxon>
        <taxon>Naumovozyma</taxon>
    </lineage>
</organism>
<dbReference type="SUPFAM" id="SSF47819">
    <property type="entry name" value="HRDC-like"/>
    <property type="match status" value="1"/>
</dbReference>
<sequence length="168" mass="20126">MKVLEARDAFLSDYEVLQFLSKLERQNHWDAETILENEKHRKSKNKRKIRRPYNHPELQNITSTSLNFLNMNKNFVQQEGDEEMEDEEAKVKNLERDMKSPLCRMNDAKFSEFVTRLNEYELFKVEKLQIVNQLPGNMVHLYSIVEECDSRFTNEQIETMLSIIKEYS</sequence>
<evidence type="ECO:0000256" key="6">
    <source>
        <dbReference type="ARBA" id="ARBA00023242"/>
    </source>
</evidence>
<dbReference type="InterPro" id="IPR038846">
    <property type="entry name" value="RPC9"/>
</dbReference>
<dbReference type="OMA" id="PTNMVHL"/>
<evidence type="ECO:0000256" key="2">
    <source>
        <dbReference type="ARBA" id="ARBA00006898"/>
    </source>
</evidence>
<dbReference type="InterPro" id="IPR038324">
    <property type="entry name" value="Rpb4/RPC9_sf"/>
</dbReference>
<keyword evidence="4" id="KW-0240">DNA-directed RNA polymerase</keyword>
<comment type="similarity">
    <text evidence="2">Belongs to the eukaryotic RPC9 RNA polymerase subunit family.</text>
</comment>
<keyword evidence="6" id="KW-0539">Nucleus</keyword>
<keyword evidence="5" id="KW-0804">Transcription</keyword>
<dbReference type="Gene3D" id="1.20.1250.40">
    <property type="match status" value="1"/>
</dbReference>
<keyword evidence="8" id="KW-1185">Reference proteome</keyword>
<gene>
    <name evidence="7" type="primary">NDAI0C03040</name>
    <name evidence="7" type="ordered locus">NDAI_0C03040</name>
</gene>
<comment type="subcellular location">
    <subcellularLocation>
        <location evidence="1">Nucleus</location>
    </subcellularLocation>
</comment>
<dbReference type="Proteomes" id="UP000000689">
    <property type="component" value="Chromosome 3"/>
</dbReference>
<evidence type="ECO:0000256" key="1">
    <source>
        <dbReference type="ARBA" id="ARBA00004123"/>
    </source>
</evidence>
<dbReference type="InterPro" id="IPR010997">
    <property type="entry name" value="HRDC-like_sf"/>
</dbReference>
<dbReference type="EMBL" id="HE580269">
    <property type="protein sequence ID" value="CCD23964.1"/>
    <property type="molecule type" value="Genomic_DNA"/>
</dbReference>
<dbReference type="PANTHER" id="PTHR15561:SF0">
    <property type="entry name" value="DNA-DIRECTED RNA POLYMERASE III SUBUNIT RPC9"/>
    <property type="match status" value="1"/>
</dbReference>
<dbReference type="eggNOG" id="KOG4168">
    <property type="taxonomic scope" value="Eukaryota"/>
</dbReference>
<evidence type="ECO:0000313" key="8">
    <source>
        <dbReference type="Proteomes" id="UP000000689"/>
    </source>
</evidence>
<dbReference type="GO" id="GO:0005666">
    <property type="term" value="C:RNA polymerase III complex"/>
    <property type="evidence" value="ECO:0007669"/>
    <property type="project" value="EnsemblFungi"/>
</dbReference>
<evidence type="ECO:0000256" key="5">
    <source>
        <dbReference type="ARBA" id="ARBA00023163"/>
    </source>
</evidence>
<dbReference type="Pfam" id="PF03874">
    <property type="entry name" value="RNA_pol_Rpb4"/>
    <property type="match status" value="1"/>
</dbReference>
<evidence type="ECO:0000313" key="7">
    <source>
        <dbReference type="EMBL" id="CCD23964.1"/>
    </source>
</evidence>
<dbReference type="GO" id="GO:0006384">
    <property type="term" value="P:transcription initiation at RNA polymerase III promoter"/>
    <property type="evidence" value="ECO:0007669"/>
    <property type="project" value="EnsemblFungi"/>
</dbReference>
<dbReference type="PANTHER" id="PTHR15561">
    <property type="entry name" value="CALCITONIN GENE-RELATED PEPTIDE-RECEPTOR COMPONENT PROTEIN"/>
    <property type="match status" value="1"/>
</dbReference>
<dbReference type="HOGENOM" id="CLU_092529_3_0_1"/>
<dbReference type="RefSeq" id="XP_003669207.1">
    <property type="nucleotide sequence ID" value="XM_003669159.1"/>
</dbReference>
<reference evidence="7 8" key="1">
    <citation type="journal article" date="2011" name="Proc. Natl. Acad. Sci. U.S.A.">
        <title>Evolutionary erosion of yeast sex chromosomes by mating-type switching accidents.</title>
        <authorList>
            <person name="Gordon J.L."/>
            <person name="Armisen D."/>
            <person name="Proux-Wera E."/>
            <person name="Oheigeartaigh S.S."/>
            <person name="Byrne K.P."/>
            <person name="Wolfe K.H."/>
        </authorList>
    </citation>
    <scope>NUCLEOTIDE SEQUENCE [LARGE SCALE GENOMIC DNA]</scope>
    <source>
        <strain evidence="8">ATCC 10597 / BCRC 20456 / CBS 421 / NBRC 0211 / NRRL Y-12639</strain>
    </source>
</reference>
<dbReference type="AlphaFoldDB" id="G0W853"/>
<accession>G0W853</accession>
<dbReference type="GeneID" id="11496339"/>
<dbReference type="OrthoDB" id="1746530at2759"/>
<dbReference type="GO" id="GO:0042797">
    <property type="term" value="P:tRNA transcription by RNA polymerase III"/>
    <property type="evidence" value="ECO:0007669"/>
    <property type="project" value="EnsemblFungi"/>
</dbReference>
<dbReference type="GO" id="GO:0005829">
    <property type="term" value="C:cytosol"/>
    <property type="evidence" value="ECO:0007669"/>
    <property type="project" value="EnsemblFungi"/>
</dbReference>
<dbReference type="GO" id="GO:0000166">
    <property type="term" value="F:nucleotide binding"/>
    <property type="evidence" value="ECO:0007669"/>
    <property type="project" value="InterPro"/>
</dbReference>
<dbReference type="GO" id="GO:0003899">
    <property type="term" value="F:DNA-directed RNA polymerase activity"/>
    <property type="evidence" value="ECO:0007669"/>
    <property type="project" value="EnsemblFungi"/>
</dbReference>
<dbReference type="InterPro" id="IPR005574">
    <property type="entry name" value="Rpb4/RPC9"/>
</dbReference>
<evidence type="ECO:0000256" key="3">
    <source>
        <dbReference type="ARBA" id="ARBA00016672"/>
    </source>
</evidence>